<feature type="domain" description="SH3b" evidence="4">
    <location>
        <begin position="97"/>
        <end position="160"/>
    </location>
</feature>
<dbReference type="SMART" id="SM00287">
    <property type="entry name" value="SH3b"/>
    <property type="match status" value="4"/>
</dbReference>
<dbReference type="PROSITE" id="PS51781">
    <property type="entry name" value="SH3B"/>
    <property type="match status" value="4"/>
</dbReference>
<keyword evidence="2" id="KW-0961">Cell wall biogenesis/degradation</keyword>
<name>A0A380BTN3_SPOPA</name>
<keyword evidence="1 5" id="KW-0378">Hydrolase</keyword>
<dbReference type="InterPro" id="IPR050695">
    <property type="entry name" value="N-acetylmuramoyl_amidase_3"/>
</dbReference>
<keyword evidence="6" id="KW-1185">Reference proteome</keyword>
<feature type="signal peptide" evidence="3">
    <location>
        <begin position="1"/>
        <end position="28"/>
    </location>
</feature>
<dbReference type="SUPFAM" id="SSF53187">
    <property type="entry name" value="Zn-dependent exopeptidases"/>
    <property type="match status" value="1"/>
</dbReference>
<dbReference type="SMART" id="SM00646">
    <property type="entry name" value="Ami_3"/>
    <property type="match status" value="1"/>
</dbReference>
<protein>
    <submittedName>
        <fullName evidence="5">N-acetylmuramoyl-L-alanine amidase LytC</fullName>
        <ecNumber evidence="5">3.5.1.28</ecNumber>
    </submittedName>
</protein>
<dbReference type="Gene3D" id="3.40.630.40">
    <property type="entry name" value="Zn-dependent exopeptidases"/>
    <property type="match status" value="1"/>
</dbReference>
<dbReference type="InterPro" id="IPR002508">
    <property type="entry name" value="MurNAc-LAA_cat"/>
</dbReference>
<dbReference type="EC" id="3.5.1.28" evidence="5"/>
<proteinExistence type="predicted"/>
<evidence type="ECO:0000259" key="4">
    <source>
        <dbReference type="PROSITE" id="PS51781"/>
    </source>
</evidence>
<dbReference type="GO" id="GO:0030288">
    <property type="term" value="C:outer membrane-bounded periplasmic space"/>
    <property type="evidence" value="ECO:0007669"/>
    <property type="project" value="TreeGrafter"/>
</dbReference>
<dbReference type="PANTHER" id="PTHR30404">
    <property type="entry name" value="N-ACETYLMURAMOYL-L-ALANINE AMIDASE"/>
    <property type="match status" value="1"/>
</dbReference>
<dbReference type="CDD" id="cd02696">
    <property type="entry name" value="MurNAc-LAA"/>
    <property type="match status" value="1"/>
</dbReference>
<keyword evidence="3" id="KW-0732">Signal</keyword>
<reference evidence="5 6" key="1">
    <citation type="submission" date="2018-06" db="EMBL/GenBank/DDBJ databases">
        <authorList>
            <consortium name="Pathogen Informatics"/>
            <person name="Doyle S."/>
        </authorList>
    </citation>
    <scope>NUCLEOTIDE SEQUENCE [LARGE SCALE GENOMIC DNA]</scope>
    <source>
        <strain evidence="6">ATCC 11859 / DSM 33 / NCIB 8841 / NCTC 4822</strain>
    </source>
</reference>
<dbReference type="GO" id="GO:0009253">
    <property type="term" value="P:peptidoglycan catabolic process"/>
    <property type="evidence" value="ECO:0007669"/>
    <property type="project" value="InterPro"/>
</dbReference>
<dbReference type="AlphaFoldDB" id="A0A380BTN3"/>
<dbReference type="RefSeq" id="WP_115361430.1">
    <property type="nucleotide sequence ID" value="NZ_CP038012.1"/>
</dbReference>
<feature type="chain" id="PRO_5016730989" evidence="3">
    <location>
        <begin position="29"/>
        <end position="513"/>
    </location>
</feature>
<accession>A0A380BTN3</accession>
<sequence>MKIKRIALLALAFIFTLTFITSEMKTNAQPNGTAVAVNSLNVRTGPGLSYDVIDSLKRGEQVEIISTSDDWLKVNYKGRTGWIASWLTTTNNQRPNELTEIVSQTDALNFRASPSVNAPILTRMNAGDKATLISREGEWVYAQFHGTKGWVHQQFISEVTVKQEKSVEQPQTYDNFESFTVLVDALNVRKKAGLSSKKISTIHKGETYPVQQIEGNWVQLKIDDKKVGWVYSFHGELTHKKASQSKSYEKNRKVTVLTNGTNIRESATTSSSIVSRANAGEQFSIKEEHGDWYEVTLPNGQSAFIAKWVVSIEEDKLTPTSTINKPKREPGTLTGLTIIVDPGHGGNDRGTTGARGTLEKTLTLKTAEMLVAKLQAAGATVHLTRNSDHYVSLQKRVMISQQNNADAFISIHYDANPDTSISGFTTYYQYRNQAALAKSISNGLQSSIALRNRGAQPGNYYVLRENKQNAVLVELGFLSNPSEERTIDSNRYRDQATYGIYKGILNYFDMNGR</sequence>
<evidence type="ECO:0000256" key="3">
    <source>
        <dbReference type="SAM" id="SignalP"/>
    </source>
</evidence>
<dbReference type="EMBL" id="UGYZ01000002">
    <property type="protein sequence ID" value="SUJ06927.1"/>
    <property type="molecule type" value="Genomic_DNA"/>
</dbReference>
<dbReference type="Proteomes" id="UP000254519">
    <property type="component" value="Unassembled WGS sequence"/>
</dbReference>
<feature type="domain" description="SH3b" evidence="4">
    <location>
        <begin position="176"/>
        <end position="241"/>
    </location>
</feature>
<feature type="domain" description="SH3b" evidence="4">
    <location>
        <begin position="249"/>
        <end position="313"/>
    </location>
</feature>
<dbReference type="InterPro" id="IPR003646">
    <property type="entry name" value="SH3-like_bac-type"/>
</dbReference>
<dbReference type="Pfam" id="PF01520">
    <property type="entry name" value="Amidase_3"/>
    <property type="match status" value="1"/>
</dbReference>
<dbReference type="OrthoDB" id="9806267at2"/>
<feature type="domain" description="SH3b" evidence="4">
    <location>
        <begin position="29"/>
        <end position="91"/>
    </location>
</feature>
<organism evidence="5 6">
    <name type="scientific">Sporosarcina pasteurii</name>
    <name type="common">Bacillus pasteurii</name>
    <dbReference type="NCBI Taxonomy" id="1474"/>
    <lineage>
        <taxon>Bacteria</taxon>
        <taxon>Bacillati</taxon>
        <taxon>Bacillota</taxon>
        <taxon>Bacilli</taxon>
        <taxon>Bacillales</taxon>
        <taxon>Caryophanaceae</taxon>
        <taxon>Sporosarcina</taxon>
    </lineage>
</organism>
<dbReference type="Gene3D" id="2.30.30.40">
    <property type="entry name" value="SH3 Domains"/>
    <property type="match status" value="4"/>
</dbReference>
<evidence type="ECO:0000256" key="2">
    <source>
        <dbReference type="ARBA" id="ARBA00023316"/>
    </source>
</evidence>
<gene>
    <name evidence="5" type="primary">lytC_1</name>
    <name evidence="5" type="ORF">NCTC4822_01782</name>
</gene>
<dbReference type="Pfam" id="PF08239">
    <property type="entry name" value="SH3_3"/>
    <property type="match status" value="4"/>
</dbReference>
<dbReference type="PIRSF" id="PIRSF037846">
    <property type="entry name" value="Autolysin_YrvJ_prd"/>
    <property type="match status" value="1"/>
</dbReference>
<dbReference type="InterPro" id="IPR017293">
    <property type="entry name" value="N-acetylmuramoyl-L-ala_amidase"/>
</dbReference>
<dbReference type="PANTHER" id="PTHR30404:SF7">
    <property type="entry name" value="CELL WALL AMIDASE LYTH-RELATED"/>
    <property type="match status" value="1"/>
</dbReference>
<dbReference type="GO" id="GO:0008745">
    <property type="term" value="F:N-acetylmuramoyl-L-alanine amidase activity"/>
    <property type="evidence" value="ECO:0007669"/>
    <property type="project" value="UniProtKB-EC"/>
</dbReference>
<evidence type="ECO:0000313" key="6">
    <source>
        <dbReference type="Proteomes" id="UP000254519"/>
    </source>
</evidence>
<dbReference type="GO" id="GO:0071555">
    <property type="term" value="P:cell wall organization"/>
    <property type="evidence" value="ECO:0007669"/>
    <property type="project" value="UniProtKB-KW"/>
</dbReference>
<evidence type="ECO:0000313" key="5">
    <source>
        <dbReference type="EMBL" id="SUJ06927.1"/>
    </source>
</evidence>
<evidence type="ECO:0000256" key="1">
    <source>
        <dbReference type="ARBA" id="ARBA00022801"/>
    </source>
</evidence>